<keyword evidence="1" id="KW-0689">Ribosomal protein</keyword>
<name>A0A0A9XMV3_LYGHE</name>
<reference evidence="2" key="3">
    <citation type="journal article" date="2016" name="Gigascience">
        <title>De novo construction of an expanded transcriptome assembly for the western tarnished plant bug, Lygus hesperus.</title>
        <authorList>
            <person name="Tassone E.E."/>
            <person name="Geib S.M."/>
            <person name="Hall B."/>
            <person name="Fabrick J.A."/>
            <person name="Brent C.S."/>
            <person name="Hull J.J."/>
        </authorList>
    </citation>
    <scope>NUCLEOTIDE SEQUENCE</scope>
</reference>
<reference evidence="1" key="2">
    <citation type="submission" date="2014-07" db="EMBL/GenBank/DDBJ databases">
        <authorList>
            <person name="Hull J."/>
        </authorList>
    </citation>
    <scope>NUCLEOTIDE SEQUENCE</scope>
</reference>
<evidence type="ECO:0000313" key="1">
    <source>
        <dbReference type="EMBL" id="JAG20098.1"/>
    </source>
</evidence>
<keyword evidence="1" id="KW-0687">Ribonucleoprotein</keyword>
<dbReference type="GO" id="GO:0005840">
    <property type="term" value="C:ribosome"/>
    <property type="evidence" value="ECO:0007669"/>
    <property type="project" value="UniProtKB-KW"/>
</dbReference>
<dbReference type="AlphaFoldDB" id="A0A0A9XMV3"/>
<evidence type="ECO:0000313" key="2">
    <source>
        <dbReference type="EMBL" id="JAQ06802.1"/>
    </source>
</evidence>
<sequence length="290" mass="31999">MNEVAGHKYLRVAHHAALQHDQMFTHPLVTTLVAGAGGRTYNTELDRILLFLCFIVGTYEVVREMTMVILCTFNLGGVRCVRRVLPKLLPYFYDQHTSNSLDSVGEAGAAPADSYPRGVDAARQPLYITIYGTRWREFLRLSRHFVSAMVDSLGALDDYEAESLTVDDILILLTIDVRELFKIYLEQYPHMMSVLPFPSCIAVGDTSPSQTSTATQASVPYADLDTAYGDAVPCDRRGTSVPTAYLYKGSKTAGASDTESPTLSHSTHSRFVIKDIAVIQSPPSLPKISR</sequence>
<gene>
    <name evidence="1" type="primary">ymr31</name>
    <name evidence="1" type="ORF">CM83_3048</name>
    <name evidence="2" type="ORF">g.8345</name>
</gene>
<accession>A0A0A9XMV3</accession>
<proteinExistence type="predicted"/>
<dbReference type="EMBL" id="GBHO01023506">
    <property type="protein sequence ID" value="JAG20098.1"/>
    <property type="molecule type" value="Transcribed_RNA"/>
</dbReference>
<organism evidence="1">
    <name type="scientific">Lygus hesperus</name>
    <name type="common">Western plant bug</name>
    <dbReference type="NCBI Taxonomy" id="30085"/>
    <lineage>
        <taxon>Eukaryota</taxon>
        <taxon>Metazoa</taxon>
        <taxon>Ecdysozoa</taxon>
        <taxon>Arthropoda</taxon>
        <taxon>Hexapoda</taxon>
        <taxon>Insecta</taxon>
        <taxon>Pterygota</taxon>
        <taxon>Neoptera</taxon>
        <taxon>Paraneoptera</taxon>
        <taxon>Hemiptera</taxon>
        <taxon>Heteroptera</taxon>
        <taxon>Panheteroptera</taxon>
        <taxon>Cimicomorpha</taxon>
        <taxon>Miridae</taxon>
        <taxon>Mirini</taxon>
        <taxon>Lygus</taxon>
    </lineage>
</organism>
<reference evidence="1" key="1">
    <citation type="journal article" date="2014" name="PLoS ONE">
        <title>Transcriptome-Based Identification of ABC Transporters in the Western Tarnished Plant Bug Lygus hesperus.</title>
        <authorList>
            <person name="Hull J.J."/>
            <person name="Chaney K."/>
            <person name="Geib S.M."/>
            <person name="Fabrick J.A."/>
            <person name="Brent C.S."/>
            <person name="Walsh D."/>
            <person name="Lavine L.C."/>
        </authorList>
    </citation>
    <scope>NUCLEOTIDE SEQUENCE</scope>
</reference>
<dbReference type="EMBL" id="GDHC01011827">
    <property type="protein sequence ID" value="JAQ06802.1"/>
    <property type="molecule type" value="Transcribed_RNA"/>
</dbReference>
<protein>
    <submittedName>
        <fullName evidence="1">37S ribosomal protein YMR-31, mitochondrial</fullName>
    </submittedName>
</protein>